<evidence type="ECO:0000256" key="3">
    <source>
        <dbReference type="ARBA" id="ARBA00022630"/>
    </source>
</evidence>
<feature type="domain" description="Acyl-CoA dehydrogenase/oxidase N-terminal" evidence="9">
    <location>
        <begin position="14"/>
        <end position="125"/>
    </location>
</feature>
<keyword evidence="5 6" id="KW-0560">Oxidoreductase</keyword>
<dbReference type="PIRSF" id="PIRSF016578">
    <property type="entry name" value="HsaA"/>
    <property type="match status" value="1"/>
</dbReference>
<dbReference type="Gene3D" id="2.40.110.10">
    <property type="entry name" value="Butyryl-CoA Dehydrogenase, subunit A, domain 2"/>
    <property type="match status" value="1"/>
</dbReference>
<dbReference type="GO" id="GO:0003995">
    <property type="term" value="F:acyl-CoA dehydrogenase activity"/>
    <property type="evidence" value="ECO:0007669"/>
    <property type="project" value="InterPro"/>
</dbReference>
<reference evidence="10 11" key="1">
    <citation type="submission" date="2019-07" db="EMBL/GenBank/DDBJ databases">
        <title>New species of Amycolatopsis and Streptomyces.</title>
        <authorList>
            <person name="Duangmal K."/>
            <person name="Teo W.F.A."/>
            <person name="Lipun K."/>
        </authorList>
    </citation>
    <scope>NUCLEOTIDE SEQUENCE [LARGE SCALE GENOMIC DNA]</scope>
    <source>
        <strain evidence="10 11">JCM 30562</strain>
    </source>
</reference>
<evidence type="ECO:0000256" key="4">
    <source>
        <dbReference type="ARBA" id="ARBA00022827"/>
    </source>
</evidence>
<keyword evidence="3 6" id="KW-0285">Flavoprotein</keyword>
<feature type="domain" description="Acyl-CoA dehydrogenase/oxidase C-terminal" evidence="7">
    <location>
        <begin position="241"/>
        <end position="390"/>
    </location>
</feature>
<dbReference type="GO" id="GO:0050660">
    <property type="term" value="F:flavin adenine dinucleotide binding"/>
    <property type="evidence" value="ECO:0007669"/>
    <property type="project" value="InterPro"/>
</dbReference>
<protein>
    <submittedName>
        <fullName evidence="10">Acyl-CoA dehydrogenase</fullName>
    </submittedName>
</protein>
<dbReference type="Pfam" id="PF02771">
    <property type="entry name" value="Acyl-CoA_dh_N"/>
    <property type="match status" value="1"/>
</dbReference>
<dbReference type="Pfam" id="PF00441">
    <property type="entry name" value="Acyl-CoA_dh_1"/>
    <property type="match status" value="1"/>
</dbReference>
<feature type="domain" description="Acyl-CoA oxidase/dehydrogenase middle" evidence="8">
    <location>
        <begin position="130"/>
        <end position="228"/>
    </location>
</feature>
<organism evidence="10 11">
    <name type="scientific">Amycolatopsis acidiphila</name>
    <dbReference type="NCBI Taxonomy" id="715473"/>
    <lineage>
        <taxon>Bacteria</taxon>
        <taxon>Bacillati</taxon>
        <taxon>Actinomycetota</taxon>
        <taxon>Actinomycetes</taxon>
        <taxon>Pseudonocardiales</taxon>
        <taxon>Pseudonocardiaceae</taxon>
        <taxon>Amycolatopsis</taxon>
    </lineage>
</organism>
<accession>A0A558AJ96</accession>
<dbReference type="AlphaFoldDB" id="A0A558AJ96"/>
<evidence type="ECO:0000259" key="9">
    <source>
        <dbReference type="Pfam" id="PF02771"/>
    </source>
</evidence>
<keyword evidence="11" id="KW-1185">Reference proteome</keyword>
<dbReference type="Pfam" id="PF02770">
    <property type="entry name" value="Acyl-CoA_dh_M"/>
    <property type="match status" value="1"/>
</dbReference>
<dbReference type="Gene3D" id="1.20.140.10">
    <property type="entry name" value="Butyryl-CoA Dehydrogenase, subunit A, domain 3"/>
    <property type="match status" value="1"/>
</dbReference>
<dbReference type="RefSeq" id="WP_144635545.1">
    <property type="nucleotide sequence ID" value="NZ_BNAX01000016.1"/>
</dbReference>
<name>A0A558AJ96_9PSEU</name>
<evidence type="ECO:0000256" key="1">
    <source>
        <dbReference type="ARBA" id="ARBA00001974"/>
    </source>
</evidence>
<dbReference type="FunFam" id="1.20.140.10:FF:000004">
    <property type="entry name" value="Acyl-CoA dehydrogenase FadE25"/>
    <property type="match status" value="1"/>
</dbReference>
<sequence length="396" mass="42033">MASTTSSIPLGELSEEHELLRQTVRKFAESEVAPRAFEIDREDEFPHDLYRRMGELGFLGLNVPEEHGGSGADELSMSITLEELARVSGTVANACLLAKLQSELIAKRGTPEQIRTYVPRIAAGELICLIAVTEPGAGSDVASVKTSAKRTGSGWKLNGTKAFMTAGAVGELAVVLARTDPAAGGRGLTTFLVPKSPDGDPAKGFLADHKEQLMGMRGLATAGITLQDTLVSDEHVLGEPGRGLGNALGSFNNGRIVIASLALGLAAGAHDACLEYARDREAFSQRIGDFQAVQFMLADACVEIDAARLLVRRAAQLKDAGAPFALQASQAKLFASDVAVRVATNAVQIHGGYGYTKDAVVERIYRDAKLTQIYEGTNQIQRVIIARHLLPKAGGK</sequence>
<evidence type="ECO:0000313" key="10">
    <source>
        <dbReference type="EMBL" id="TVT24346.1"/>
    </source>
</evidence>
<evidence type="ECO:0000256" key="2">
    <source>
        <dbReference type="ARBA" id="ARBA00009347"/>
    </source>
</evidence>
<dbReference type="SUPFAM" id="SSF47203">
    <property type="entry name" value="Acyl-CoA dehydrogenase C-terminal domain-like"/>
    <property type="match status" value="1"/>
</dbReference>
<comment type="cofactor">
    <cofactor evidence="1 6">
        <name>FAD</name>
        <dbReference type="ChEBI" id="CHEBI:57692"/>
    </cofactor>
</comment>
<evidence type="ECO:0000256" key="6">
    <source>
        <dbReference type="RuleBase" id="RU362125"/>
    </source>
</evidence>
<comment type="similarity">
    <text evidence="2 6">Belongs to the acyl-CoA dehydrogenase family.</text>
</comment>
<dbReference type="InterPro" id="IPR036250">
    <property type="entry name" value="AcylCo_DH-like_C"/>
</dbReference>
<dbReference type="PROSITE" id="PS00073">
    <property type="entry name" value="ACYL_COA_DH_2"/>
    <property type="match status" value="1"/>
</dbReference>
<dbReference type="PANTHER" id="PTHR43884">
    <property type="entry name" value="ACYL-COA DEHYDROGENASE"/>
    <property type="match status" value="1"/>
</dbReference>
<dbReference type="InterPro" id="IPR046373">
    <property type="entry name" value="Acyl-CoA_Oxase/DH_mid-dom_sf"/>
</dbReference>
<dbReference type="InterPro" id="IPR037069">
    <property type="entry name" value="AcylCoA_DH/ox_N_sf"/>
</dbReference>
<keyword evidence="4 6" id="KW-0274">FAD</keyword>
<comment type="caution">
    <text evidence="10">The sequence shown here is derived from an EMBL/GenBank/DDBJ whole genome shotgun (WGS) entry which is preliminary data.</text>
</comment>
<dbReference type="InterPro" id="IPR009075">
    <property type="entry name" value="AcylCo_DH/oxidase_C"/>
</dbReference>
<dbReference type="PANTHER" id="PTHR43884:SF12">
    <property type="entry name" value="ISOVALERYL-COA DEHYDROGENASE, MITOCHONDRIAL-RELATED"/>
    <property type="match status" value="1"/>
</dbReference>
<dbReference type="OrthoDB" id="571684at2"/>
<gene>
    <name evidence="10" type="ORF">FNH06_07230</name>
</gene>
<dbReference type="Proteomes" id="UP000318578">
    <property type="component" value="Unassembled WGS sequence"/>
</dbReference>
<evidence type="ECO:0000313" key="11">
    <source>
        <dbReference type="Proteomes" id="UP000318578"/>
    </source>
</evidence>
<dbReference type="EMBL" id="VJZA01000007">
    <property type="protein sequence ID" value="TVT24346.1"/>
    <property type="molecule type" value="Genomic_DNA"/>
</dbReference>
<dbReference type="Gene3D" id="1.10.540.10">
    <property type="entry name" value="Acyl-CoA dehydrogenase/oxidase, N-terminal domain"/>
    <property type="match status" value="1"/>
</dbReference>
<evidence type="ECO:0000259" key="8">
    <source>
        <dbReference type="Pfam" id="PF02770"/>
    </source>
</evidence>
<evidence type="ECO:0000259" key="7">
    <source>
        <dbReference type="Pfam" id="PF00441"/>
    </source>
</evidence>
<evidence type="ECO:0000256" key="5">
    <source>
        <dbReference type="ARBA" id="ARBA00023002"/>
    </source>
</evidence>
<dbReference type="InterPro" id="IPR009100">
    <property type="entry name" value="AcylCoA_DH/oxidase_NM_dom_sf"/>
</dbReference>
<dbReference type="PROSITE" id="PS00072">
    <property type="entry name" value="ACYL_COA_DH_1"/>
    <property type="match status" value="1"/>
</dbReference>
<dbReference type="InterPro" id="IPR006091">
    <property type="entry name" value="Acyl-CoA_Oxase/DH_mid-dom"/>
</dbReference>
<dbReference type="FunFam" id="1.10.540.10:FF:000002">
    <property type="entry name" value="Acyl-CoA dehydrogenase FadE19"/>
    <property type="match status" value="1"/>
</dbReference>
<proteinExistence type="inferred from homology"/>
<dbReference type="SUPFAM" id="SSF56645">
    <property type="entry name" value="Acyl-CoA dehydrogenase NM domain-like"/>
    <property type="match status" value="1"/>
</dbReference>
<dbReference type="InterPro" id="IPR013786">
    <property type="entry name" value="AcylCoA_DH/ox_N"/>
</dbReference>
<dbReference type="InterPro" id="IPR006089">
    <property type="entry name" value="Acyl-CoA_DH_CS"/>
</dbReference>